<proteinExistence type="predicted"/>
<evidence type="ECO:0000256" key="4">
    <source>
        <dbReference type="ARBA" id="ARBA00022964"/>
    </source>
</evidence>
<feature type="compositionally biased region" description="Gly residues" evidence="7">
    <location>
        <begin position="153"/>
        <end position="172"/>
    </location>
</feature>
<dbReference type="SMART" id="SM00702">
    <property type="entry name" value="P4Hc"/>
    <property type="match status" value="1"/>
</dbReference>
<feature type="region of interest" description="Disordered" evidence="7">
    <location>
        <begin position="309"/>
        <end position="328"/>
    </location>
</feature>
<dbReference type="InterPro" id="IPR044862">
    <property type="entry name" value="Pro_4_hyd_alph_FE2OG_OXY"/>
</dbReference>
<evidence type="ECO:0000256" key="2">
    <source>
        <dbReference type="ARBA" id="ARBA00022723"/>
    </source>
</evidence>
<dbReference type="InterPro" id="IPR051559">
    <property type="entry name" value="HIF_prolyl_hydroxylases"/>
</dbReference>
<dbReference type="InterPro" id="IPR005123">
    <property type="entry name" value="Oxoglu/Fe-dep_dioxygenase_dom"/>
</dbReference>
<feature type="compositionally biased region" description="Basic residues" evidence="7">
    <location>
        <begin position="136"/>
        <end position="147"/>
    </location>
</feature>
<gene>
    <name evidence="9" type="ORF">CEUR00632_LOCUS11249</name>
</gene>
<dbReference type="EMBL" id="HBEC01024591">
    <property type="protein sequence ID" value="CAD8292016.1"/>
    <property type="molecule type" value="Transcribed_RNA"/>
</dbReference>
<keyword evidence="6" id="KW-0408">Iron</keyword>
<feature type="region of interest" description="Disordered" evidence="7">
    <location>
        <begin position="135"/>
        <end position="178"/>
    </location>
</feature>
<feature type="domain" description="Fe2OG dioxygenase" evidence="8">
    <location>
        <begin position="625"/>
        <end position="720"/>
    </location>
</feature>
<feature type="compositionally biased region" description="Gly residues" evidence="7">
    <location>
        <begin position="312"/>
        <end position="324"/>
    </location>
</feature>
<dbReference type="Gene3D" id="2.60.120.620">
    <property type="entry name" value="q2cbj1_9rhob like domain"/>
    <property type="match status" value="1"/>
</dbReference>
<keyword evidence="4" id="KW-0223">Dioxygenase</keyword>
<name>A0A7R9VD70_9CHLO</name>
<dbReference type="Pfam" id="PF13640">
    <property type="entry name" value="2OG-FeII_Oxy_3"/>
    <property type="match status" value="1"/>
</dbReference>
<feature type="compositionally biased region" description="Low complexity" evidence="7">
    <location>
        <begin position="385"/>
        <end position="407"/>
    </location>
</feature>
<feature type="region of interest" description="Disordered" evidence="7">
    <location>
        <begin position="212"/>
        <end position="237"/>
    </location>
</feature>
<organism evidence="9">
    <name type="scientific">Chlamydomonas euryale</name>
    <dbReference type="NCBI Taxonomy" id="1486919"/>
    <lineage>
        <taxon>Eukaryota</taxon>
        <taxon>Viridiplantae</taxon>
        <taxon>Chlorophyta</taxon>
        <taxon>core chlorophytes</taxon>
        <taxon>Chlorophyceae</taxon>
        <taxon>CS clade</taxon>
        <taxon>Chlamydomonadales</taxon>
        <taxon>Chlamydomonadaceae</taxon>
        <taxon>Chlamydomonas</taxon>
    </lineage>
</organism>
<evidence type="ECO:0000313" key="9">
    <source>
        <dbReference type="EMBL" id="CAD8292016.1"/>
    </source>
</evidence>
<evidence type="ECO:0000259" key="8">
    <source>
        <dbReference type="PROSITE" id="PS51471"/>
    </source>
</evidence>
<dbReference type="GO" id="GO:0031418">
    <property type="term" value="F:L-ascorbic acid binding"/>
    <property type="evidence" value="ECO:0007669"/>
    <property type="project" value="UniProtKB-KW"/>
</dbReference>
<sequence>MVDKGMHGKAATAAAAAPAEAGPGTAVGIEGVVELRVRLADLGLTSASEVVTDLVGSQLLVLTKAGDTGIGGGGGGGRRDGAGDDAGGCDGGAVRPLLELSFPCKVLEATCRAKFKSKTGVLVVSAHADPCERGTHQRVHQSAHHSAHAPEFGGHGGGNGGGNGGGGGGDGNDGPLVVLRGVPVATTPLPADDASGVGAAIGAFGAGAQGMASGTAGPSAASDTGGDGIAGPSAAADTGGGGVGIATLPASADAADADAAASPATEAATAACVASDDAALLRDFADGDEGYLLSLGLAGSTNACGTSADGTPAGGAPEGDGSGAIDGAAGSAGSGISRCGVGATRCPPASAAAPTPVSALAAAAPSHAPVPTPAPTPVPTPAPKVPAAAATTTMAPGGFFKGGAPPADARHLGAGSSCGKGPATEHNCADQERGSDGSGGARPMALAPPADQDGACVAMAPSIDCSELAAQLGISFIGAPGAMPAPLQLNKVKRDAKRKAAALLKRIGASLKAHGWAVCDDFVPQSVVDVCRTEVNVMEQHYTPGQIWVGKSADAGAQVAVNDVRGDKVLWLDEQALTATAFVKDGKRRKCSFAALHQVVQAVDEFIMRQLPMYASGTAGLEAGGRSDAMLAIYPGAGSRFARHIDNSANDGRRLTCLCYLNKNWTPAKGGCLRLFVEGQQPVDVLPLGGRLAFFWSKTVAHEVRPAHAPRHSFTLWYYDALEKAEAMAAQRVAGLAGAAGEKVQREAQQLLRDILAQDVITPCEEGCQALASRVRGMSPQAIAIVAAVVGAPSANDFASAAAHMTPGGLAALRDEISSMGLGQHHAPVPAS</sequence>
<dbReference type="GO" id="GO:0008198">
    <property type="term" value="F:ferrous iron binding"/>
    <property type="evidence" value="ECO:0007669"/>
    <property type="project" value="TreeGrafter"/>
</dbReference>
<dbReference type="AlphaFoldDB" id="A0A7R9VD70"/>
<evidence type="ECO:0000256" key="5">
    <source>
        <dbReference type="ARBA" id="ARBA00023002"/>
    </source>
</evidence>
<keyword evidence="5" id="KW-0560">Oxidoreductase</keyword>
<feature type="compositionally biased region" description="Pro residues" evidence="7">
    <location>
        <begin position="368"/>
        <end position="384"/>
    </location>
</feature>
<evidence type="ECO:0000256" key="3">
    <source>
        <dbReference type="ARBA" id="ARBA00022896"/>
    </source>
</evidence>
<comment type="cofactor">
    <cofactor evidence="1">
        <name>L-ascorbate</name>
        <dbReference type="ChEBI" id="CHEBI:38290"/>
    </cofactor>
</comment>
<evidence type="ECO:0000256" key="1">
    <source>
        <dbReference type="ARBA" id="ARBA00001961"/>
    </source>
</evidence>
<keyword evidence="3" id="KW-0847">Vitamin C</keyword>
<dbReference type="PROSITE" id="PS51471">
    <property type="entry name" value="FE2OG_OXY"/>
    <property type="match status" value="1"/>
</dbReference>
<dbReference type="PANTHER" id="PTHR12907">
    <property type="entry name" value="EGL NINE HOMOLOG-RELATED"/>
    <property type="match status" value="1"/>
</dbReference>
<reference evidence="9" key="1">
    <citation type="submission" date="2021-01" db="EMBL/GenBank/DDBJ databases">
        <authorList>
            <person name="Corre E."/>
            <person name="Pelletier E."/>
            <person name="Niang G."/>
            <person name="Scheremetjew M."/>
            <person name="Finn R."/>
            <person name="Kale V."/>
            <person name="Holt S."/>
            <person name="Cochrane G."/>
            <person name="Meng A."/>
            <person name="Brown T."/>
            <person name="Cohen L."/>
        </authorList>
    </citation>
    <scope>NUCLEOTIDE SEQUENCE</scope>
    <source>
        <strain evidence="9">CCMP219</strain>
    </source>
</reference>
<evidence type="ECO:0000256" key="7">
    <source>
        <dbReference type="SAM" id="MobiDB-lite"/>
    </source>
</evidence>
<accession>A0A7R9VD70</accession>
<keyword evidence="2" id="KW-0479">Metal-binding</keyword>
<dbReference type="PANTHER" id="PTHR12907:SF26">
    <property type="entry name" value="HIF PROLYL HYDROXYLASE, ISOFORM C"/>
    <property type="match status" value="1"/>
</dbReference>
<protein>
    <recommendedName>
        <fullName evidence="8">Fe2OG dioxygenase domain-containing protein</fullName>
    </recommendedName>
</protein>
<dbReference type="GO" id="GO:0071456">
    <property type="term" value="P:cellular response to hypoxia"/>
    <property type="evidence" value="ECO:0007669"/>
    <property type="project" value="TreeGrafter"/>
</dbReference>
<dbReference type="GO" id="GO:0031543">
    <property type="term" value="F:peptidyl-proline dioxygenase activity"/>
    <property type="evidence" value="ECO:0007669"/>
    <property type="project" value="TreeGrafter"/>
</dbReference>
<feature type="region of interest" description="Disordered" evidence="7">
    <location>
        <begin position="364"/>
        <end position="448"/>
    </location>
</feature>
<dbReference type="InterPro" id="IPR006620">
    <property type="entry name" value="Pro_4_hyd_alph"/>
</dbReference>
<evidence type="ECO:0000256" key="6">
    <source>
        <dbReference type="ARBA" id="ARBA00023004"/>
    </source>
</evidence>